<evidence type="ECO:0000256" key="1">
    <source>
        <dbReference type="ARBA" id="ARBA00001947"/>
    </source>
</evidence>
<evidence type="ECO:0000256" key="3">
    <source>
        <dbReference type="ARBA" id="ARBA00022723"/>
    </source>
</evidence>
<keyword evidence="3" id="KW-0479">Metal-binding</keyword>
<dbReference type="PROSITE" id="PS51257">
    <property type="entry name" value="PROKAR_LIPOPROTEIN"/>
    <property type="match status" value="1"/>
</dbReference>
<accession>A0ABS7PV51</accession>
<keyword evidence="5" id="KW-0862">Zinc</keyword>
<proteinExistence type="predicted"/>
<evidence type="ECO:0000256" key="2">
    <source>
        <dbReference type="ARBA" id="ARBA00022670"/>
    </source>
</evidence>
<dbReference type="SUPFAM" id="SSF55486">
    <property type="entry name" value="Metalloproteases ('zincins'), catalytic domain"/>
    <property type="match status" value="1"/>
</dbReference>
<evidence type="ECO:0000313" key="9">
    <source>
        <dbReference type="EMBL" id="MBY8825031.1"/>
    </source>
</evidence>
<keyword evidence="2" id="KW-0645">Protease</keyword>
<evidence type="ECO:0000256" key="4">
    <source>
        <dbReference type="ARBA" id="ARBA00022801"/>
    </source>
</evidence>
<evidence type="ECO:0000259" key="8">
    <source>
        <dbReference type="Pfam" id="PF05649"/>
    </source>
</evidence>
<dbReference type="InterPro" id="IPR000718">
    <property type="entry name" value="Peptidase_M13"/>
</dbReference>
<dbReference type="Gene3D" id="3.40.390.10">
    <property type="entry name" value="Collagenase (Catalytic Domain)"/>
    <property type="match status" value="1"/>
</dbReference>
<dbReference type="PROSITE" id="PS51318">
    <property type="entry name" value="TAT"/>
    <property type="match status" value="1"/>
</dbReference>
<comment type="cofactor">
    <cofactor evidence="1">
        <name>Zn(2+)</name>
        <dbReference type="ChEBI" id="CHEBI:29105"/>
    </cofactor>
</comment>
<dbReference type="InterPro" id="IPR042089">
    <property type="entry name" value="Peptidase_M13_dom_2"/>
</dbReference>
<dbReference type="PANTHER" id="PTHR11733:SF237">
    <property type="entry name" value="NEPRILYSIN-LIKE 4"/>
    <property type="match status" value="1"/>
</dbReference>
<dbReference type="PRINTS" id="PR00786">
    <property type="entry name" value="NEPRILYSIN"/>
</dbReference>
<keyword evidence="10" id="KW-1185">Reference proteome</keyword>
<dbReference type="CDD" id="cd08662">
    <property type="entry name" value="M13"/>
    <property type="match status" value="1"/>
</dbReference>
<name>A0ABS7PV51_9SPHN</name>
<keyword evidence="6" id="KW-0482">Metalloprotease</keyword>
<evidence type="ECO:0000313" key="10">
    <source>
        <dbReference type="Proteomes" id="UP000706039"/>
    </source>
</evidence>
<dbReference type="InterPro" id="IPR024079">
    <property type="entry name" value="MetalloPept_cat_dom_sf"/>
</dbReference>
<comment type="caution">
    <text evidence="9">The sequence shown here is derived from an EMBL/GenBank/DDBJ whole genome shotgun (WGS) entry which is preliminary data.</text>
</comment>
<dbReference type="Gene3D" id="1.10.1380.10">
    <property type="entry name" value="Neutral endopeptidase , domain2"/>
    <property type="match status" value="1"/>
</dbReference>
<organism evidence="9 10">
    <name type="scientific">Sphingomonas colocasiae</name>
    <dbReference type="NCBI Taxonomy" id="1848973"/>
    <lineage>
        <taxon>Bacteria</taxon>
        <taxon>Pseudomonadati</taxon>
        <taxon>Pseudomonadota</taxon>
        <taxon>Alphaproteobacteria</taxon>
        <taxon>Sphingomonadales</taxon>
        <taxon>Sphingomonadaceae</taxon>
        <taxon>Sphingomonas</taxon>
    </lineage>
</organism>
<sequence>MMKAGLSTRRDAIIGLGAFSAGLACVPGPAWAGGSGDGIAPGDDFYRHINAAEIDAMTIPPGKWDLGQFDLVSMRVAGQMEALVRVAAARRGAPRSDEEGRVVAAWRALLDEGAIAGRGAAALAERLAPIFAAGTHDAIALRMADPCQPSPFAFNVFPAQGEWLAHLDTQNHEQPFLGLPVTAYAADDARSIAMRAAYAEGIAALLGLAGIADGARRAADILAIETGLAARQWPLERLRDRRANLHVMTVAELEAFAPGLPWRAMLRVRGLEGISRVNLGTDGAVAAMARFFAETPVEGWRSWLALGRIRDGAAVLPSPLRAAVHRLSLIPSGRDAPPPARAAEAIRFLTRRMPMDLGRLYVEAHVGARTRSETAAMLSYLKRAMAERLRAADWLDAGSKAEALAKLDAMGLKAAYPRSWPAWHGPALSADDAAGNLDTLSRRNWALQRTRLAGDGGELWYQAPQFVNASYSVLLNSIEVPAAILQPPFFSADRHPAANFGAIGAIVGHEIGHGFDDQGLLYDSLGVLCDWMSTAARAAFAERAERLVSQYEGFEPLPGLKLNGRRTLGENIADLSGVSLALRAWQLYRADHPGSAPDERTALRAFFASWAKCWCYKAPDDAIRHIVANSYHAPAACRVNGVVRNLDGWYDAFAIGPGEALYLPPDERVRLW</sequence>
<gene>
    <name evidence="9" type="ORF">K7G82_22195</name>
</gene>
<dbReference type="PANTHER" id="PTHR11733">
    <property type="entry name" value="ZINC METALLOPROTEASE FAMILY M13 NEPRILYSIN-RELATED"/>
    <property type="match status" value="1"/>
</dbReference>
<keyword evidence="4" id="KW-0378">Hydrolase</keyword>
<dbReference type="Pfam" id="PF05649">
    <property type="entry name" value="Peptidase_M13_N"/>
    <property type="match status" value="1"/>
</dbReference>
<evidence type="ECO:0000256" key="6">
    <source>
        <dbReference type="ARBA" id="ARBA00023049"/>
    </source>
</evidence>
<feature type="domain" description="Peptidase M13 C-terminal" evidence="7">
    <location>
        <begin position="468"/>
        <end position="668"/>
    </location>
</feature>
<dbReference type="InterPro" id="IPR018497">
    <property type="entry name" value="Peptidase_M13_C"/>
</dbReference>
<dbReference type="EMBL" id="JAINVV010000011">
    <property type="protein sequence ID" value="MBY8825031.1"/>
    <property type="molecule type" value="Genomic_DNA"/>
</dbReference>
<dbReference type="RefSeq" id="WP_222992139.1">
    <property type="nucleotide sequence ID" value="NZ_JAINVV010000011.1"/>
</dbReference>
<dbReference type="InterPro" id="IPR006311">
    <property type="entry name" value="TAT_signal"/>
</dbReference>
<feature type="domain" description="Peptidase M13 N-terminal" evidence="8">
    <location>
        <begin position="41"/>
        <end position="417"/>
    </location>
</feature>
<reference evidence="9 10" key="1">
    <citation type="submission" date="2021-08" db="EMBL/GenBank/DDBJ databases">
        <authorList>
            <person name="Tuo L."/>
        </authorList>
    </citation>
    <scope>NUCLEOTIDE SEQUENCE [LARGE SCALE GENOMIC DNA]</scope>
    <source>
        <strain evidence="9 10">JCM 31229</strain>
    </source>
</reference>
<dbReference type="Pfam" id="PF01431">
    <property type="entry name" value="Peptidase_M13"/>
    <property type="match status" value="1"/>
</dbReference>
<dbReference type="PROSITE" id="PS51885">
    <property type="entry name" value="NEPRILYSIN"/>
    <property type="match status" value="1"/>
</dbReference>
<dbReference type="Proteomes" id="UP000706039">
    <property type="component" value="Unassembled WGS sequence"/>
</dbReference>
<protein>
    <submittedName>
        <fullName evidence="9">M13 family metallopeptidase</fullName>
    </submittedName>
</protein>
<evidence type="ECO:0000256" key="5">
    <source>
        <dbReference type="ARBA" id="ARBA00022833"/>
    </source>
</evidence>
<dbReference type="InterPro" id="IPR008753">
    <property type="entry name" value="Peptidase_M13_N"/>
</dbReference>
<evidence type="ECO:0000259" key="7">
    <source>
        <dbReference type="Pfam" id="PF01431"/>
    </source>
</evidence>